<keyword evidence="1" id="KW-0472">Membrane</keyword>
<evidence type="ECO:0000256" key="1">
    <source>
        <dbReference type="SAM" id="Phobius"/>
    </source>
</evidence>
<name>A0A174KEZ2_9FIRM</name>
<dbReference type="Proteomes" id="UP000095485">
    <property type="component" value="Unassembled WGS sequence"/>
</dbReference>
<dbReference type="RefSeq" id="WP_171029315.1">
    <property type="nucleotide sequence ID" value="NZ_AP031429.1"/>
</dbReference>
<proteinExistence type="predicted"/>
<accession>A0A174KEZ2</accession>
<feature type="transmembrane region" description="Helical" evidence="1">
    <location>
        <begin position="6"/>
        <end position="33"/>
    </location>
</feature>
<protein>
    <submittedName>
        <fullName evidence="2">Uncharacterized protein</fullName>
    </submittedName>
</protein>
<evidence type="ECO:0000313" key="3">
    <source>
        <dbReference type="Proteomes" id="UP000095485"/>
    </source>
</evidence>
<dbReference type="AlphaFoldDB" id="A0A174KEZ2"/>
<dbReference type="EMBL" id="CZAY01000003">
    <property type="protein sequence ID" value="CUP10583.1"/>
    <property type="molecule type" value="Genomic_DNA"/>
</dbReference>
<organism evidence="2 3">
    <name type="scientific">Dorea longicatena</name>
    <dbReference type="NCBI Taxonomy" id="88431"/>
    <lineage>
        <taxon>Bacteria</taxon>
        <taxon>Bacillati</taxon>
        <taxon>Bacillota</taxon>
        <taxon>Clostridia</taxon>
        <taxon>Lachnospirales</taxon>
        <taxon>Lachnospiraceae</taxon>
        <taxon>Dorea</taxon>
    </lineage>
</organism>
<evidence type="ECO:0000313" key="2">
    <source>
        <dbReference type="EMBL" id="CUP10583.1"/>
    </source>
</evidence>
<sequence>MNIGILILMIIGGGVGVLSSLYIALSFPAVIIWKIFRKIRHGYKLTY</sequence>
<dbReference type="GeneID" id="96227734"/>
<gene>
    <name evidence="2" type="ORF">ERS852526_00424</name>
</gene>
<reference evidence="2 3" key="1">
    <citation type="submission" date="2015-09" db="EMBL/GenBank/DDBJ databases">
        <authorList>
            <consortium name="Pathogen Informatics"/>
        </authorList>
    </citation>
    <scope>NUCLEOTIDE SEQUENCE [LARGE SCALE GENOMIC DNA]</scope>
    <source>
        <strain evidence="2 3">2789STDY5834914</strain>
    </source>
</reference>
<dbReference type="STRING" id="88431.ERS852423_02140"/>
<keyword evidence="1" id="KW-0812">Transmembrane</keyword>
<keyword evidence="1" id="KW-1133">Transmembrane helix</keyword>